<name>A0A059FDS5_9PROT</name>
<keyword evidence="3" id="KW-1185">Reference proteome</keyword>
<feature type="transmembrane region" description="Helical" evidence="1">
    <location>
        <begin position="158"/>
        <end position="182"/>
    </location>
</feature>
<dbReference type="AlphaFoldDB" id="A0A059FDS5"/>
<feature type="transmembrane region" description="Helical" evidence="1">
    <location>
        <begin position="202"/>
        <end position="224"/>
    </location>
</feature>
<dbReference type="PATRIC" id="fig|1280951.3.peg.2961"/>
<dbReference type="RefSeq" id="WP_011647837.1">
    <property type="nucleotide sequence ID" value="NZ_ARYI01000015.1"/>
</dbReference>
<sequence>MSKYDSLNTVVNTLTYLEVSSTNSRLSRMESQLNRDIMLAREQAYSQQRAIDQVYGFIKQYEKLREASDAGARFRYLQATLLSMDLERFDESDLPGLEDRRIFLDLQNGVESLRSALGEEIGDDGQKVVRDVIHLPGLIDTAKEEYVALEALNAARRAWLAGAWGTILVALALLTILAGAFLPSYWDTQFADLMGGDQSYTLAPMLAYGGLAVLIALIALRFFVRAGARKRIRRAAQAAGFQGVLPMKGAGASKTRFLSLVTQMRHLGADSGPYAYDRTTNKAMLAGIEGMEARLTAARDGLHSS</sequence>
<organism evidence="2 3">
    <name type="scientific">Hyphomonas hirschiana VP5</name>
    <dbReference type="NCBI Taxonomy" id="1280951"/>
    <lineage>
        <taxon>Bacteria</taxon>
        <taxon>Pseudomonadati</taxon>
        <taxon>Pseudomonadota</taxon>
        <taxon>Alphaproteobacteria</taxon>
        <taxon>Hyphomonadales</taxon>
        <taxon>Hyphomonadaceae</taxon>
        <taxon>Hyphomonas</taxon>
    </lineage>
</organism>
<gene>
    <name evidence="2" type="ORF">HHI_14689</name>
</gene>
<dbReference type="Proteomes" id="UP000025061">
    <property type="component" value="Unassembled WGS sequence"/>
</dbReference>
<dbReference type="EMBL" id="ARYI01000015">
    <property type="protein sequence ID" value="KCZ88774.1"/>
    <property type="molecule type" value="Genomic_DNA"/>
</dbReference>
<keyword evidence="1" id="KW-0472">Membrane</keyword>
<evidence type="ECO:0000313" key="2">
    <source>
        <dbReference type="EMBL" id="KCZ88774.1"/>
    </source>
</evidence>
<protein>
    <submittedName>
        <fullName evidence="2">Uncharacterized protein</fullName>
    </submittedName>
</protein>
<keyword evidence="1" id="KW-0812">Transmembrane</keyword>
<comment type="caution">
    <text evidence="2">The sequence shown here is derived from an EMBL/GenBank/DDBJ whole genome shotgun (WGS) entry which is preliminary data.</text>
</comment>
<evidence type="ECO:0000256" key="1">
    <source>
        <dbReference type="SAM" id="Phobius"/>
    </source>
</evidence>
<evidence type="ECO:0000313" key="3">
    <source>
        <dbReference type="Proteomes" id="UP000025061"/>
    </source>
</evidence>
<proteinExistence type="predicted"/>
<keyword evidence="1" id="KW-1133">Transmembrane helix</keyword>
<reference evidence="2 3" key="1">
    <citation type="submission" date="2013-04" db="EMBL/GenBank/DDBJ databases">
        <title>Hyphomonas hirschiana VP5 Genome Sequencing.</title>
        <authorList>
            <person name="Lai Q."/>
            <person name="Shao Z."/>
        </authorList>
    </citation>
    <scope>NUCLEOTIDE SEQUENCE [LARGE SCALE GENOMIC DNA]</scope>
    <source>
        <strain evidence="2 3">VP5</strain>
    </source>
</reference>
<accession>A0A059FDS5</accession>